<proteinExistence type="predicted"/>
<evidence type="ECO:0000313" key="1">
    <source>
        <dbReference type="EMBL" id="KAL3642742.1"/>
    </source>
</evidence>
<reference evidence="2" key="1">
    <citation type="journal article" date="2024" name="IScience">
        <title>Strigolactones Initiate the Formation of Haustorium-like Structures in Castilleja.</title>
        <authorList>
            <person name="Buerger M."/>
            <person name="Peterson D."/>
            <person name="Chory J."/>
        </authorList>
    </citation>
    <scope>NUCLEOTIDE SEQUENCE [LARGE SCALE GENOMIC DNA]</scope>
</reference>
<name>A0ABD3DM55_9LAMI</name>
<organism evidence="1 2">
    <name type="scientific">Castilleja foliolosa</name>
    <dbReference type="NCBI Taxonomy" id="1961234"/>
    <lineage>
        <taxon>Eukaryota</taxon>
        <taxon>Viridiplantae</taxon>
        <taxon>Streptophyta</taxon>
        <taxon>Embryophyta</taxon>
        <taxon>Tracheophyta</taxon>
        <taxon>Spermatophyta</taxon>
        <taxon>Magnoliopsida</taxon>
        <taxon>eudicotyledons</taxon>
        <taxon>Gunneridae</taxon>
        <taxon>Pentapetalae</taxon>
        <taxon>asterids</taxon>
        <taxon>lamiids</taxon>
        <taxon>Lamiales</taxon>
        <taxon>Orobanchaceae</taxon>
        <taxon>Pedicularideae</taxon>
        <taxon>Castillejinae</taxon>
        <taxon>Castilleja</taxon>
    </lineage>
</organism>
<keyword evidence="2" id="KW-1185">Reference proteome</keyword>
<protein>
    <submittedName>
        <fullName evidence="1">Uncharacterized protein</fullName>
    </submittedName>
</protein>
<accession>A0ABD3DM55</accession>
<comment type="caution">
    <text evidence="1">The sequence shown here is derived from an EMBL/GenBank/DDBJ whole genome shotgun (WGS) entry which is preliminary data.</text>
</comment>
<dbReference type="AlphaFoldDB" id="A0ABD3DM55"/>
<sequence length="151" mass="17051">MGRVGDCWWLGLFHDGRGGEDYWDWVFDIEESTIRETRPILLQKQKGHDFAEDDTDTFEDLKLVRWLDDLCFDISGATVQVGYRMMFGVTPSLEPFGGYVTLASYLSVKRGCKSCSDGPQSATVNEAGLLTKRFLIRTSPVSTETEESTTF</sequence>
<dbReference type="EMBL" id="JAVIJP010000016">
    <property type="protein sequence ID" value="KAL3642742.1"/>
    <property type="molecule type" value="Genomic_DNA"/>
</dbReference>
<dbReference type="Proteomes" id="UP001632038">
    <property type="component" value="Unassembled WGS sequence"/>
</dbReference>
<evidence type="ECO:0000313" key="2">
    <source>
        <dbReference type="Proteomes" id="UP001632038"/>
    </source>
</evidence>
<gene>
    <name evidence="1" type="ORF">CASFOL_013557</name>
</gene>